<dbReference type="PANTHER" id="PTHR30461">
    <property type="entry name" value="DNA-INVERTASE FROM LAMBDOID PROPHAGE"/>
    <property type="match status" value="1"/>
</dbReference>
<evidence type="ECO:0000259" key="2">
    <source>
        <dbReference type="PROSITE" id="PS51737"/>
    </source>
</evidence>
<dbReference type="InterPro" id="IPR011109">
    <property type="entry name" value="DNA_bind_recombinase_dom"/>
</dbReference>
<dbReference type="GO" id="GO:0000150">
    <property type="term" value="F:DNA strand exchange activity"/>
    <property type="evidence" value="ECO:0007669"/>
    <property type="project" value="InterPro"/>
</dbReference>
<dbReference type="Pfam" id="PF07508">
    <property type="entry name" value="Recombinase"/>
    <property type="match status" value="1"/>
</dbReference>
<dbReference type="InterPro" id="IPR038109">
    <property type="entry name" value="DNA_bind_recomb_sf"/>
</dbReference>
<evidence type="ECO:0000313" key="3">
    <source>
        <dbReference type="EMBL" id="MSS85429.1"/>
    </source>
</evidence>
<reference evidence="3 4" key="1">
    <citation type="submission" date="2019-08" db="EMBL/GenBank/DDBJ databases">
        <title>In-depth cultivation of the pig gut microbiome towards novel bacterial diversity and tailored functional studies.</title>
        <authorList>
            <person name="Wylensek D."/>
            <person name="Hitch T.C.A."/>
            <person name="Clavel T."/>
        </authorList>
    </citation>
    <scope>NUCLEOTIDE SEQUENCE [LARGE SCALE GENOMIC DNA]</scope>
    <source>
        <strain evidence="3 4">WB03_NA08</strain>
    </source>
</reference>
<dbReference type="RefSeq" id="WP_206192705.1">
    <property type="nucleotide sequence ID" value="NZ_VULO01000018.1"/>
</dbReference>
<dbReference type="PANTHER" id="PTHR30461:SF23">
    <property type="entry name" value="DNA RECOMBINASE-RELATED"/>
    <property type="match status" value="1"/>
</dbReference>
<dbReference type="InterPro" id="IPR006119">
    <property type="entry name" value="Resolv_N"/>
</dbReference>
<dbReference type="EMBL" id="VULO01000018">
    <property type="protein sequence ID" value="MSS85429.1"/>
    <property type="molecule type" value="Genomic_DNA"/>
</dbReference>
<feature type="domain" description="Recombinase" evidence="2">
    <location>
        <begin position="184"/>
        <end position="312"/>
    </location>
</feature>
<gene>
    <name evidence="3" type="ORF">FYJ24_11890</name>
</gene>
<dbReference type="SMART" id="SM00857">
    <property type="entry name" value="Resolvase"/>
    <property type="match status" value="1"/>
</dbReference>
<evidence type="ECO:0000313" key="4">
    <source>
        <dbReference type="Proteomes" id="UP000470875"/>
    </source>
</evidence>
<proteinExistence type="predicted"/>
<dbReference type="Gene3D" id="3.90.1750.20">
    <property type="entry name" value="Putative Large Serine Recombinase, Chain B, Domain 2"/>
    <property type="match status" value="1"/>
</dbReference>
<dbReference type="InterPro" id="IPR050639">
    <property type="entry name" value="SSR_resolvase"/>
</dbReference>
<dbReference type="Proteomes" id="UP000470875">
    <property type="component" value="Unassembled WGS sequence"/>
</dbReference>
<keyword evidence="4" id="KW-1185">Reference proteome</keyword>
<dbReference type="Pfam" id="PF00239">
    <property type="entry name" value="Resolvase"/>
    <property type="match status" value="1"/>
</dbReference>
<feature type="domain" description="Resolvase/invertase-type recombinase catalytic" evidence="1">
    <location>
        <begin position="27"/>
        <end position="175"/>
    </location>
</feature>
<dbReference type="AlphaFoldDB" id="A0A6N7VUG2"/>
<sequence>MSIKVTPIPAKKPIISGATASGTATRRVAAYARVSTANEEQATSYVAQVDYYTQLINSRADWKLVEIYTDEGITGTSTKHRAGFQKMVADALAGEIDLIVTKSVSRFARNTVDSLTTVRSLKEAGVEIYFEKENIWTLDAKGELLITIMSSLAQEESRSISENVRWGVRKRFADGQVTVPYPNFLGYQRGSDGRPQIVEDEAKLVRRIYRMFLAGQSFGRIADTLTAERIPSPGKPNNRWYLQTVASILQNEKYRGDALLQKTYIQDFLTKKQVKNQGEVAQYYVTGSHEAIIDPETFDLVQHEIRTRKGRRTHYPFTQKLQCEVCGAWYGSKVWHSNDPYRAVIWQCNNKYKVEHPKPMPHPTSPEIETLFLDALNNYLAGHKQIAANIEAAILKVMDTSALEAEQADLAVRMEGLAALMTKAVEDNSRRSQNQEDYQQRFSSLEKDHAAASARYQAVVAEIESKQGRAAQMRHHLNTLNAVNPPVVEFDERLWHVLIDHATINPNGDITFLFKWDSCQ</sequence>
<comment type="caution">
    <text evidence="3">The sequence shown here is derived from an EMBL/GenBank/DDBJ whole genome shotgun (WGS) entry which is preliminary data.</text>
</comment>
<dbReference type="SUPFAM" id="SSF53041">
    <property type="entry name" value="Resolvase-like"/>
    <property type="match status" value="1"/>
</dbReference>
<dbReference type="PROSITE" id="PS51736">
    <property type="entry name" value="RECOMBINASES_3"/>
    <property type="match status" value="1"/>
</dbReference>
<dbReference type="CDD" id="cd00338">
    <property type="entry name" value="Ser_Recombinase"/>
    <property type="match status" value="1"/>
</dbReference>
<accession>A0A6N7VUG2</accession>
<dbReference type="InterPro" id="IPR036162">
    <property type="entry name" value="Resolvase-like_N_sf"/>
</dbReference>
<name>A0A6N7VUG2_9ACTO</name>
<dbReference type="GO" id="GO:0003677">
    <property type="term" value="F:DNA binding"/>
    <property type="evidence" value="ECO:0007669"/>
    <property type="project" value="InterPro"/>
</dbReference>
<dbReference type="Gene3D" id="3.40.50.1390">
    <property type="entry name" value="Resolvase, N-terminal catalytic domain"/>
    <property type="match status" value="1"/>
</dbReference>
<protein>
    <submittedName>
        <fullName evidence="3">Recombinase family protein</fullName>
    </submittedName>
</protein>
<dbReference type="PROSITE" id="PS51737">
    <property type="entry name" value="RECOMBINASE_DNA_BIND"/>
    <property type="match status" value="1"/>
</dbReference>
<evidence type="ECO:0000259" key="1">
    <source>
        <dbReference type="PROSITE" id="PS51736"/>
    </source>
</evidence>
<organism evidence="3 4">
    <name type="scientific">Scrofimicrobium canadense</name>
    <dbReference type="NCBI Taxonomy" id="2652290"/>
    <lineage>
        <taxon>Bacteria</taxon>
        <taxon>Bacillati</taxon>
        <taxon>Actinomycetota</taxon>
        <taxon>Actinomycetes</taxon>
        <taxon>Actinomycetales</taxon>
        <taxon>Actinomycetaceae</taxon>
        <taxon>Scrofimicrobium</taxon>
    </lineage>
</organism>